<dbReference type="Gene3D" id="1.10.540.10">
    <property type="entry name" value="Acyl-CoA dehydrogenase/oxidase, N-terminal domain"/>
    <property type="match status" value="1"/>
</dbReference>
<reference evidence="8" key="1">
    <citation type="submission" date="2022-09" db="EMBL/GenBank/DDBJ databases">
        <title>Intensive care unit water sources are persistently colonized with multi-drug resistant bacteria and are the site of extensive horizontal gene transfer of antibiotic resistance genes.</title>
        <authorList>
            <person name="Diorio-Toth L."/>
        </authorList>
    </citation>
    <scope>NUCLEOTIDE SEQUENCE</scope>
    <source>
        <strain evidence="8">GD03843</strain>
    </source>
</reference>
<proteinExistence type="inferred from homology"/>
<dbReference type="RefSeq" id="WP_279996070.1">
    <property type="nucleotide sequence ID" value="NZ_JAOCDZ010000012.1"/>
</dbReference>
<evidence type="ECO:0000259" key="6">
    <source>
        <dbReference type="Pfam" id="PF00441"/>
    </source>
</evidence>
<feature type="domain" description="Acyl-CoA dehydrogenase/oxidase N-terminal" evidence="7">
    <location>
        <begin position="6"/>
        <end position="96"/>
    </location>
</feature>
<dbReference type="Proteomes" id="UP001161094">
    <property type="component" value="Unassembled WGS sequence"/>
</dbReference>
<evidence type="ECO:0000256" key="4">
    <source>
        <dbReference type="ARBA" id="ARBA00022827"/>
    </source>
</evidence>
<comment type="caution">
    <text evidence="8">The sequence shown here is derived from an EMBL/GenBank/DDBJ whole genome shotgun (WGS) entry which is preliminary data.</text>
</comment>
<evidence type="ECO:0000256" key="2">
    <source>
        <dbReference type="ARBA" id="ARBA00009347"/>
    </source>
</evidence>
<evidence type="ECO:0000313" key="8">
    <source>
        <dbReference type="EMBL" id="MDH0737742.1"/>
    </source>
</evidence>
<sequence>MTFSLNEDQRMLQEAAGRFLADRHPPSVARAAAGCPAHARLALWREIAEQGWPALLAPTGHDGLGLGMREAWVVAEAAGRHFLSLPLVANMVVLPTLCESIPAGPVAQWAQAMMQGEMYFADAAMRPDGSAFIEGAGAGVPALALRCLGSGSLRLERHAPLSGIGGTAGASATAGLDPTMPVARVACPDVQEAIEVQVDARMWRRLKTRMTLLRSAELLGAASAALDMAAAYARERRQFDRAIGANQAIKHRLADDWMALDDARLAGMAAAASHDADAPSADRDSLYVPLLAVEGGRRAVQNAIQVHGALGITWECDAHLYLKRVLRLAASLHAEASCTEWLERIWEGAGAERVAA</sequence>
<keyword evidence="4" id="KW-0274">FAD</keyword>
<dbReference type="InterPro" id="IPR009100">
    <property type="entry name" value="AcylCoA_DH/oxidase_NM_dom_sf"/>
</dbReference>
<comment type="similarity">
    <text evidence="2">Belongs to the acyl-CoA dehydrogenase family.</text>
</comment>
<evidence type="ECO:0000259" key="7">
    <source>
        <dbReference type="Pfam" id="PF02771"/>
    </source>
</evidence>
<name>A0AA42LQL3_9BURK</name>
<dbReference type="Pfam" id="PF00441">
    <property type="entry name" value="Acyl-CoA_dh_1"/>
    <property type="match status" value="1"/>
</dbReference>
<dbReference type="GO" id="GO:0003995">
    <property type="term" value="F:acyl-CoA dehydrogenase activity"/>
    <property type="evidence" value="ECO:0007669"/>
    <property type="project" value="TreeGrafter"/>
</dbReference>
<evidence type="ECO:0000256" key="5">
    <source>
        <dbReference type="ARBA" id="ARBA00023002"/>
    </source>
</evidence>
<accession>A0AA42LQL3</accession>
<dbReference type="GO" id="GO:0050660">
    <property type="term" value="F:flavin adenine dinucleotide binding"/>
    <property type="evidence" value="ECO:0007669"/>
    <property type="project" value="InterPro"/>
</dbReference>
<evidence type="ECO:0000313" key="9">
    <source>
        <dbReference type="Proteomes" id="UP001161094"/>
    </source>
</evidence>
<evidence type="ECO:0000256" key="1">
    <source>
        <dbReference type="ARBA" id="ARBA00001974"/>
    </source>
</evidence>
<dbReference type="SUPFAM" id="SSF56645">
    <property type="entry name" value="Acyl-CoA dehydrogenase NM domain-like"/>
    <property type="match status" value="1"/>
</dbReference>
<dbReference type="SUPFAM" id="SSF47203">
    <property type="entry name" value="Acyl-CoA dehydrogenase C-terminal domain-like"/>
    <property type="match status" value="1"/>
</dbReference>
<dbReference type="InterPro" id="IPR013786">
    <property type="entry name" value="AcylCoA_DH/ox_N"/>
</dbReference>
<dbReference type="InterPro" id="IPR036250">
    <property type="entry name" value="AcylCo_DH-like_C"/>
</dbReference>
<keyword evidence="5" id="KW-0560">Oxidoreductase</keyword>
<protein>
    <submittedName>
        <fullName evidence="8">Acyl-CoA/acyl-ACP dehydrogenase</fullName>
    </submittedName>
</protein>
<organism evidence="8 9">
    <name type="scientific">Achromobacter spanius</name>
    <dbReference type="NCBI Taxonomy" id="217203"/>
    <lineage>
        <taxon>Bacteria</taxon>
        <taxon>Pseudomonadati</taxon>
        <taxon>Pseudomonadota</taxon>
        <taxon>Betaproteobacteria</taxon>
        <taxon>Burkholderiales</taxon>
        <taxon>Alcaligenaceae</taxon>
        <taxon>Achromobacter</taxon>
    </lineage>
</organism>
<dbReference type="AlphaFoldDB" id="A0AA42LQL3"/>
<dbReference type="Pfam" id="PF02771">
    <property type="entry name" value="Acyl-CoA_dh_N"/>
    <property type="match status" value="1"/>
</dbReference>
<dbReference type="EMBL" id="JAOCDZ010000012">
    <property type="protein sequence ID" value="MDH0737742.1"/>
    <property type="molecule type" value="Genomic_DNA"/>
</dbReference>
<feature type="domain" description="Acyl-CoA dehydrogenase/oxidase C-terminal" evidence="6">
    <location>
        <begin position="214"/>
        <end position="325"/>
    </location>
</feature>
<gene>
    <name evidence="8" type="ORF">N5D93_18145</name>
</gene>
<comment type="cofactor">
    <cofactor evidence="1">
        <name>FAD</name>
        <dbReference type="ChEBI" id="CHEBI:57692"/>
    </cofactor>
</comment>
<keyword evidence="3" id="KW-0285">Flavoprotein</keyword>
<dbReference type="Gene3D" id="1.20.140.10">
    <property type="entry name" value="Butyryl-CoA Dehydrogenase, subunit A, domain 3"/>
    <property type="match status" value="1"/>
</dbReference>
<dbReference type="InterPro" id="IPR009075">
    <property type="entry name" value="AcylCo_DH/oxidase_C"/>
</dbReference>
<dbReference type="InterPro" id="IPR037069">
    <property type="entry name" value="AcylCoA_DH/ox_N_sf"/>
</dbReference>
<evidence type="ECO:0000256" key="3">
    <source>
        <dbReference type="ARBA" id="ARBA00022630"/>
    </source>
</evidence>
<dbReference type="PANTHER" id="PTHR43884">
    <property type="entry name" value="ACYL-COA DEHYDROGENASE"/>
    <property type="match status" value="1"/>
</dbReference>
<dbReference type="PANTHER" id="PTHR43884:SF20">
    <property type="entry name" value="ACYL-COA DEHYDROGENASE FADE28"/>
    <property type="match status" value="1"/>
</dbReference>